<keyword evidence="3 4" id="KW-1133">Transmembrane helix</keyword>
<dbReference type="InterPro" id="IPR046342">
    <property type="entry name" value="CBS_dom_sf"/>
</dbReference>
<evidence type="ECO:0000256" key="4">
    <source>
        <dbReference type="SAM" id="Phobius"/>
    </source>
</evidence>
<proteinExistence type="predicted"/>
<dbReference type="PANTHER" id="PTHR22777:SF4">
    <property type="entry name" value="UPF0053 PROTEIN SLL1254"/>
    <property type="match status" value="1"/>
</dbReference>
<feature type="transmembrane region" description="Helical" evidence="4">
    <location>
        <begin position="6"/>
        <end position="29"/>
    </location>
</feature>
<keyword evidence="3 4" id="KW-0812">Transmembrane</keyword>
<dbReference type="AlphaFoldDB" id="A0A1T4Y659"/>
<accession>A0A1T4Y659</accession>
<evidence type="ECO:0000259" key="5">
    <source>
        <dbReference type="PROSITE" id="PS51846"/>
    </source>
</evidence>
<dbReference type="EMBL" id="FUYE01000007">
    <property type="protein sequence ID" value="SKA97143.1"/>
    <property type="molecule type" value="Genomic_DNA"/>
</dbReference>
<dbReference type="PROSITE" id="PS51846">
    <property type="entry name" value="CNNM"/>
    <property type="match status" value="1"/>
</dbReference>
<dbReference type="SUPFAM" id="SSF54631">
    <property type="entry name" value="CBS-domain pair"/>
    <property type="match status" value="1"/>
</dbReference>
<sequence length="325" mass="36477">MLFLLLWVSLTVICISFLCSLCEAVLLSLNPLSLRLQEKKENGLGVAGRWLAMKNHIERPVSAILVLNTLANTGLATLAGAVFVHVFGESWLWLFSVIISFLVLFLGELTPKILGVHHAERLAPRVIGPLTWMVNLCRPLVMVMERFCQRLKQGTVVQKTQSDQIMDIITLVQAAKAEQLLHNREEIIMIHAATLSARRTRTAMVPREAVRVFDQRKSLQENIAALGPKLHRSYPVSADGSLEQITGYVRVRELFVQNLNDPEKADWRLLVRPVLHISEKASLTQLLTLFLERQQIAALVDNPAGLITGWITMDDVMKVLMGARI</sequence>
<protein>
    <submittedName>
        <fullName evidence="6">Hemolysin, contains CBS domains</fullName>
    </submittedName>
</protein>
<evidence type="ECO:0000256" key="3">
    <source>
        <dbReference type="PROSITE-ProRule" id="PRU01193"/>
    </source>
</evidence>
<dbReference type="RefSeq" id="WP_078813748.1">
    <property type="nucleotide sequence ID" value="NZ_FUYE01000007.1"/>
</dbReference>
<evidence type="ECO:0000256" key="2">
    <source>
        <dbReference type="ARBA" id="ARBA00023122"/>
    </source>
</evidence>
<dbReference type="STRING" id="48467.SAMN02745166_02555"/>
<dbReference type="Pfam" id="PF01595">
    <property type="entry name" value="CNNM"/>
    <property type="match status" value="1"/>
</dbReference>
<reference evidence="7" key="1">
    <citation type="submission" date="2017-02" db="EMBL/GenBank/DDBJ databases">
        <authorList>
            <person name="Varghese N."/>
            <person name="Submissions S."/>
        </authorList>
    </citation>
    <scope>NUCLEOTIDE SEQUENCE [LARGE SCALE GENOMIC DNA]</scope>
    <source>
        <strain evidence="7">ATCC 700200</strain>
    </source>
</reference>
<dbReference type="Gene3D" id="3.10.580.10">
    <property type="entry name" value="CBS-domain"/>
    <property type="match status" value="1"/>
</dbReference>
<name>A0A1T4Y659_9BACT</name>
<feature type="transmembrane region" description="Helical" evidence="4">
    <location>
        <begin position="90"/>
        <end position="107"/>
    </location>
</feature>
<organism evidence="6 7">
    <name type="scientific">Prosthecobacter debontii</name>
    <dbReference type="NCBI Taxonomy" id="48467"/>
    <lineage>
        <taxon>Bacteria</taxon>
        <taxon>Pseudomonadati</taxon>
        <taxon>Verrucomicrobiota</taxon>
        <taxon>Verrucomicrobiia</taxon>
        <taxon>Verrucomicrobiales</taxon>
        <taxon>Verrucomicrobiaceae</taxon>
        <taxon>Prosthecobacter</taxon>
    </lineage>
</organism>
<keyword evidence="2" id="KW-0129">CBS domain</keyword>
<dbReference type="PANTHER" id="PTHR22777">
    <property type="entry name" value="HEMOLYSIN-RELATED"/>
    <property type="match status" value="1"/>
</dbReference>
<feature type="domain" description="CNNM transmembrane" evidence="5">
    <location>
        <begin position="1"/>
        <end position="184"/>
    </location>
</feature>
<dbReference type="Proteomes" id="UP000190774">
    <property type="component" value="Unassembled WGS sequence"/>
</dbReference>
<evidence type="ECO:0000313" key="7">
    <source>
        <dbReference type="Proteomes" id="UP000190774"/>
    </source>
</evidence>
<evidence type="ECO:0000313" key="6">
    <source>
        <dbReference type="EMBL" id="SKA97143.1"/>
    </source>
</evidence>
<keyword evidence="3 4" id="KW-0472">Membrane</keyword>
<feature type="transmembrane region" description="Helical" evidence="4">
    <location>
        <begin position="63"/>
        <end position="84"/>
    </location>
</feature>
<gene>
    <name evidence="6" type="ORF">SAMN02745166_02555</name>
</gene>
<keyword evidence="1" id="KW-0677">Repeat</keyword>
<dbReference type="OrthoDB" id="9798188at2"/>
<keyword evidence="7" id="KW-1185">Reference proteome</keyword>
<evidence type="ECO:0000256" key="1">
    <source>
        <dbReference type="ARBA" id="ARBA00022737"/>
    </source>
</evidence>
<dbReference type="GO" id="GO:0005886">
    <property type="term" value="C:plasma membrane"/>
    <property type="evidence" value="ECO:0007669"/>
    <property type="project" value="TreeGrafter"/>
</dbReference>
<dbReference type="InterPro" id="IPR002550">
    <property type="entry name" value="CNNM"/>
</dbReference>